<evidence type="ECO:0000256" key="1">
    <source>
        <dbReference type="SAM" id="MobiDB-lite"/>
    </source>
</evidence>
<evidence type="ECO:0000313" key="3">
    <source>
        <dbReference type="Proteomes" id="UP000095658"/>
    </source>
</evidence>
<dbReference type="AlphaFoldDB" id="A0A1E7DQH4"/>
<keyword evidence="3" id="KW-1185">Reference proteome</keyword>
<dbReference type="RefSeq" id="WP_069938213.1">
    <property type="nucleotide sequence ID" value="NZ_MAMP01000020.1"/>
</dbReference>
<dbReference type="STRING" id="1714016.BA724_04820"/>
<sequence>MEYEEKKHKKVYTSGPIAMANREGVKAVQDLWVSVTNFSKHPVTVKVEMFNWGDPAVSAGLTTVPLGMSVPMNAMSVPVMPAENAEIHGSQTKHFFADLLATGPLSISVFSYEIRVTVISDDCEDQVIFNAAFYSTELEDPEETEEPEEPVEEEEEEEEEGGLPPRLEALLLHKDFMLLEESDY</sequence>
<proteinExistence type="predicted"/>
<dbReference type="EMBL" id="MAMP01000020">
    <property type="protein sequence ID" value="OES45332.1"/>
    <property type="molecule type" value="Genomic_DNA"/>
</dbReference>
<protein>
    <submittedName>
        <fullName evidence="2">Uncharacterized protein</fullName>
    </submittedName>
</protein>
<dbReference type="Proteomes" id="UP000095658">
    <property type="component" value="Unassembled WGS sequence"/>
</dbReference>
<dbReference type="OrthoDB" id="2970682at2"/>
<organism evidence="2 3">
    <name type="scientific">Domibacillus iocasae</name>
    <dbReference type="NCBI Taxonomy" id="1714016"/>
    <lineage>
        <taxon>Bacteria</taxon>
        <taxon>Bacillati</taxon>
        <taxon>Bacillota</taxon>
        <taxon>Bacilli</taxon>
        <taxon>Bacillales</taxon>
        <taxon>Bacillaceae</taxon>
        <taxon>Domibacillus</taxon>
    </lineage>
</organism>
<gene>
    <name evidence="2" type="ORF">BA724_04820</name>
</gene>
<name>A0A1E7DQH4_9BACI</name>
<feature type="region of interest" description="Disordered" evidence="1">
    <location>
        <begin position="135"/>
        <end position="166"/>
    </location>
</feature>
<evidence type="ECO:0000313" key="2">
    <source>
        <dbReference type="EMBL" id="OES45332.1"/>
    </source>
</evidence>
<comment type="caution">
    <text evidence="2">The sequence shown here is derived from an EMBL/GenBank/DDBJ whole genome shotgun (WGS) entry which is preliminary data.</text>
</comment>
<accession>A0A1E7DQH4</accession>
<reference evidence="2 3" key="1">
    <citation type="submission" date="2016-06" db="EMBL/GenBank/DDBJ databases">
        <title>Domibacillus iocasae genome sequencing.</title>
        <authorList>
            <person name="Verma A."/>
            <person name="Pal Y."/>
            <person name="Ojha A.K."/>
            <person name="Krishnamurthi S."/>
        </authorList>
    </citation>
    <scope>NUCLEOTIDE SEQUENCE [LARGE SCALE GENOMIC DNA]</scope>
    <source>
        <strain evidence="2 3">DSM 29979</strain>
    </source>
</reference>
<feature type="compositionally biased region" description="Acidic residues" evidence="1">
    <location>
        <begin position="137"/>
        <end position="161"/>
    </location>
</feature>